<sequence>METYGYIGLIDNKVKTLIQLSWVPIYTNTKHLIEVETNNKMKTLIPQSQSLVTISGYRMDKLFEMAYDRLSTITIGTSLCIFITMVFCPIWAGSGLHDLIVCNLEKLADSLDGCVGEYFKDDKTKLGNKEDPSKRMQGYKCVLNSKATEEVMANLARWELAHGRFHFRHPWKQYLKIGTSMCKCAYCIEVLNSCINSKIQVPDYLKKHLSGVCMVLSTNSSEVLKELANLARWELAHDRFNFRHPWKQYLKIGTSMRKCAYCIEALKSCIN</sequence>
<evidence type="ECO:0000256" key="1">
    <source>
        <dbReference type="ARBA" id="ARBA00004141"/>
    </source>
</evidence>
<keyword evidence="4 9" id="KW-0812">Transmembrane</keyword>
<proteinExistence type="inferred from homology"/>
<evidence type="ECO:0000256" key="9">
    <source>
        <dbReference type="SAM" id="Phobius"/>
    </source>
</evidence>
<organism evidence="10">
    <name type="scientific">Quercus suber</name>
    <name type="common">Cork oak</name>
    <dbReference type="NCBI Taxonomy" id="58331"/>
    <lineage>
        <taxon>Eukaryota</taxon>
        <taxon>Viridiplantae</taxon>
        <taxon>Streptophyta</taxon>
        <taxon>Embryophyta</taxon>
        <taxon>Tracheophyta</taxon>
        <taxon>Spermatophyta</taxon>
        <taxon>Magnoliopsida</taxon>
        <taxon>eudicotyledons</taxon>
        <taxon>Gunneridae</taxon>
        <taxon>Pentapetalae</taxon>
        <taxon>rosids</taxon>
        <taxon>fabids</taxon>
        <taxon>Fagales</taxon>
        <taxon>Fagaceae</taxon>
        <taxon>Quercus</taxon>
    </lineage>
</organism>
<comment type="caution">
    <text evidence="10">The sequence shown here is derived from an EMBL/GenBank/DDBJ whole genome shotgun (WGS) entry which is preliminary data.</text>
</comment>
<name>A0AAW0M4J9_QUESU</name>
<evidence type="ECO:0000256" key="8">
    <source>
        <dbReference type="ARBA" id="ARBA00023303"/>
    </source>
</evidence>
<reference evidence="10" key="2">
    <citation type="journal article" date="2018" name="Sci. Data">
        <title>The draft genome sequence of cork oak.</title>
        <authorList>
            <person name="Ramos A.M."/>
            <person name="Usie A."/>
            <person name="Barbosa P."/>
            <person name="Barros P.M."/>
            <person name="Capote T."/>
            <person name="Chaves I."/>
            <person name="Simoes F."/>
            <person name="Abreu I."/>
            <person name="Carrasquinho I."/>
            <person name="Faro C."/>
            <person name="Guimaraes J.B."/>
            <person name="Mendonca D."/>
            <person name="Nobrega F."/>
            <person name="Rodrigues L."/>
            <person name="Saibo N.J.M."/>
            <person name="Varela M.C."/>
            <person name="Egas C."/>
            <person name="Matos J."/>
            <person name="Miguel C.M."/>
            <person name="Oliveira M.M."/>
            <person name="Ricardo C.P."/>
            <person name="Goncalves S."/>
        </authorList>
    </citation>
    <scope>NUCLEOTIDE SEQUENCE [LARGE SCALE GENOMIC DNA]</scope>
    <source>
        <strain evidence="10">HL8</strain>
    </source>
</reference>
<dbReference type="Pfam" id="PF11744">
    <property type="entry name" value="ALMT"/>
    <property type="match status" value="1"/>
</dbReference>
<keyword evidence="8" id="KW-0407">Ion channel</keyword>
<keyword evidence="6" id="KW-0406">Ion transport</keyword>
<reference evidence="10" key="1">
    <citation type="submission" date="2017-12" db="EMBL/GenBank/DDBJ databases">
        <authorList>
            <person name="Barbosa P."/>
            <person name="Usie A."/>
            <person name="Ramos A.M."/>
        </authorList>
    </citation>
    <scope>NUCLEOTIDE SEQUENCE</scope>
    <source>
        <strain evidence="10">HL8</strain>
        <tissue evidence="10">Leaves</tissue>
    </source>
</reference>
<accession>A0AAW0M4J9</accession>
<dbReference type="GO" id="GO:0034220">
    <property type="term" value="P:monoatomic ion transmembrane transport"/>
    <property type="evidence" value="ECO:0007669"/>
    <property type="project" value="UniProtKB-KW"/>
</dbReference>
<protein>
    <submittedName>
        <fullName evidence="10">Aluminum-activated malate transporter 10</fullName>
    </submittedName>
</protein>
<evidence type="ECO:0000256" key="6">
    <source>
        <dbReference type="ARBA" id="ARBA00023065"/>
    </source>
</evidence>
<dbReference type="GO" id="GO:0016020">
    <property type="term" value="C:membrane"/>
    <property type="evidence" value="ECO:0007669"/>
    <property type="project" value="UniProtKB-SubCell"/>
</dbReference>
<dbReference type="PANTHER" id="PTHR31086">
    <property type="entry name" value="ALUMINUM-ACTIVATED MALATE TRANSPORTER 10"/>
    <property type="match status" value="1"/>
</dbReference>
<keyword evidence="3" id="KW-0813">Transport</keyword>
<evidence type="ECO:0000313" key="10">
    <source>
        <dbReference type="EMBL" id="KAK7858470.1"/>
    </source>
</evidence>
<keyword evidence="7 9" id="KW-0472">Membrane</keyword>
<keyword evidence="5 9" id="KW-1133">Transmembrane helix</keyword>
<evidence type="ECO:0000256" key="4">
    <source>
        <dbReference type="ARBA" id="ARBA00022692"/>
    </source>
</evidence>
<comment type="subcellular location">
    <subcellularLocation>
        <location evidence="1">Membrane</location>
        <topology evidence="1">Multi-pass membrane protein</topology>
    </subcellularLocation>
</comment>
<evidence type="ECO:0000256" key="3">
    <source>
        <dbReference type="ARBA" id="ARBA00022448"/>
    </source>
</evidence>
<feature type="transmembrane region" description="Helical" evidence="9">
    <location>
        <begin position="70"/>
        <end position="92"/>
    </location>
</feature>
<evidence type="ECO:0000256" key="7">
    <source>
        <dbReference type="ARBA" id="ARBA00023136"/>
    </source>
</evidence>
<dbReference type="GO" id="GO:0015743">
    <property type="term" value="P:malate transport"/>
    <property type="evidence" value="ECO:0007669"/>
    <property type="project" value="InterPro"/>
</dbReference>
<evidence type="ECO:0000256" key="2">
    <source>
        <dbReference type="ARBA" id="ARBA00007079"/>
    </source>
</evidence>
<dbReference type="InterPro" id="IPR020966">
    <property type="entry name" value="ALMT"/>
</dbReference>
<evidence type="ECO:0000256" key="5">
    <source>
        <dbReference type="ARBA" id="ARBA00022989"/>
    </source>
</evidence>
<dbReference type="AlphaFoldDB" id="A0AAW0M4J9"/>
<reference evidence="10" key="3">
    <citation type="submission" date="2023-07" db="EMBL/GenBank/DDBJ databases">
        <title>An improved reference 1 genome and first organelle genomes of Quercus suber.</title>
        <authorList>
            <consortium name="Genosuber Consortium"/>
            <person name="Usie A."/>
            <person name="Serra O."/>
            <person name="Barros P."/>
        </authorList>
    </citation>
    <scope>NUCLEOTIDE SEQUENCE</scope>
    <source>
        <strain evidence="10">HL8</strain>
        <tissue evidence="10">Leaves</tissue>
    </source>
</reference>
<gene>
    <name evidence="10" type="primary">ALMT10_6</name>
    <name evidence="10" type="ORF">CFP56_012207</name>
</gene>
<dbReference type="EMBL" id="PKMF04000019">
    <property type="protein sequence ID" value="KAK7858470.1"/>
    <property type="molecule type" value="Genomic_DNA"/>
</dbReference>
<comment type="similarity">
    <text evidence="2">Belongs to the aromatic acid exporter (TC 2.A.85) family.</text>
</comment>